<feature type="region of interest" description="Disordered" evidence="8">
    <location>
        <begin position="1050"/>
        <end position="1223"/>
    </location>
</feature>
<dbReference type="Pfam" id="PF21056">
    <property type="entry name" value="ZSWIM1-3_RNaseH-like"/>
    <property type="match status" value="1"/>
</dbReference>
<organism evidence="11 12">
    <name type="scientific">Mytilus galloprovincialis</name>
    <name type="common">Mediterranean mussel</name>
    <dbReference type="NCBI Taxonomy" id="29158"/>
    <lineage>
        <taxon>Eukaryota</taxon>
        <taxon>Metazoa</taxon>
        <taxon>Spiralia</taxon>
        <taxon>Lophotrochozoa</taxon>
        <taxon>Mollusca</taxon>
        <taxon>Bivalvia</taxon>
        <taxon>Autobranchia</taxon>
        <taxon>Pteriomorphia</taxon>
        <taxon>Mytilida</taxon>
        <taxon>Mytiloidea</taxon>
        <taxon>Mytilidae</taxon>
        <taxon>Mytilinae</taxon>
        <taxon>Mytilus</taxon>
    </lineage>
</organism>
<dbReference type="GO" id="GO:0006508">
    <property type="term" value="P:proteolysis"/>
    <property type="evidence" value="ECO:0007669"/>
    <property type="project" value="UniProtKB-KW"/>
</dbReference>
<dbReference type="PROSITE" id="PS50600">
    <property type="entry name" value="ULP_PROTEASE"/>
    <property type="match status" value="1"/>
</dbReference>
<name>A0A8B6BNT5_MYTGA</name>
<dbReference type="Gene3D" id="3.30.40.10">
    <property type="entry name" value="Zinc/RING finger domain, C3HC4 (zinc finger)"/>
    <property type="match status" value="1"/>
</dbReference>
<dbReference type="GO" id="GO:0008270">
    <property type="term" value="F:zinc ion binding"/>
    <property type="evidence" value="ECO:0007669"/>
    <property type="project" value="UniProtKB-KW"/>
</dbReference>
<dbReference type="SUPFAM" id="SSF57903">
    <property type="entry name" value="FYVE/PHD zinc finger"/>
    <property type="match status" value="1"/>
</dbReference>
<keyword evidence="4 7" id="KW-0863">Zinc-finger</keyword>
<evidence type="ECO:0000256" key="7">
    <source>
        <dbReference type="PROSITE-ProRule" id="PRU00325"/>
    </source>
</evidence>
<dbReference type="PANTHER" id="PTHR47456">
    <property type="entry name" value="PHD-TYPE DOMAIN-CONTAINING PROTEIN"/>
    <property type="match status" value="1"/>
</dbReference>
<protein>
    <recommendedName>
        <fullName evidence="13">SWIM-type domain-containing protein</fullName>
    </recommendedName>
</protein>
<evidence type="ECO:0000259" key="10">
    <source>
        <dbReference type="PROSITE" id="PS50966"/>
    </source>
</evidence>
<dbReference type="SUPFAM" id="SSF54001">
    <property type="entry name" value="Cysteine proteinases"/>
    <property type="match status" value="1"/>
</dbReference>
<evidence type="ECO:0000256" key="3">
    <source>
        <dbReference type="ARBA" id="ARBA00022723"/>
    </source>
</evidence>
<dbReference type="PROSITE" id="PS50966">
    <property type="entry name" value="ZF_SWIM"/>
    <property type="match status" value="1"/>
</dbReference>
<dbReference type="InterPro" id="IPR013083">
    <property type="entry name" value="Znf_RING/FYVE/PHD"/>
</dbReference>
<keyword evidence="3" id="KW-0479">Metal-binding</keyword>
<feature type="domain" description="Ubiquitin-like protease family profile" evidence="9">
    <location>
        <begin position="866"/>
        <end position="1011"/>
    </location>
</feature>
<dbReference type="InterPro" id="IPR019786">
    <property type="entry name" value="Zinc_finger_PHD-type_CS"/>
</dbReference>
<comment type="similarity">
    <text evidence="1">Belongs to the peptidase C48 family.</text>
</comment>
<feature type="compositionally biased region" description="Basic and acidic residues" evidence="8">
    <location>
        <begin position="1114"/>
        <end position="1158"/>
    </location>
</feature>
<keyword evidence="5" id="KW-0378">Hydrolase</keyword>
<evidence type="ECO:0000313" key="11">
    <source>
        <dbReference type="EMBL" id="VDH93575.1"/>
    </source>
</evidence>
<dbReference type="OrthoDB" id="6123925at2759"/>
<proteinExistence type="inferred from homology"/>
<dbReference type="InterPro" id="IPR007527">
    <property type="entry name" value="Znf_SWIM"/>
</dbReference>
<dbReference type="InterPro" id="IPR029309">
    <property type="entry name" value="CaRF"/>
</dbReference>
<keyword evidence="12" id="KW-1185">Reference proteome</keyword>
<dbReference type="Gene3D" id="3.40.395.10">
    <property type="entry name" value="Adenoviral Proteinase, Chain A"/>
    <property type="match status" value="1"/>
</dbReference>
<evidence type="ECO:0000313" key="12">
    <source>
        <dbReference type="Proteomes" id="UP000596742"/>
    </source>
</evidence>
<evidence type="ECO:0000256" key="5">
    <source>
        <dbReference type="ARBA" id="ARBA00022801"/>
    </source>
</evidence>
<dbReference type="PROSITE" id="PS01359">
    <property type="entry name" value="ZF_PHD_1"/>
    <property type="match status" value="1"/>
</dbReference>
<evidence type="ECO:0000256" key="8">
    <source>
        <dbReference type="SAM" id="MobiDB-lite"/>
    </source>
</evidence>
<evidence type="ECO:0000256" key="6">
    <source>
        <dbReference type="ARBA" id="ARBA00022833"/>
    </source>
</evidence>
<dbReference type="InterPro" id="IPR048324">
    <property type="entry name" value="ZSWIM1-3_RNaseH-like"/>
</dbReference>
<dbReference type="GO" id="GO:0003700">
    <property type="term" value="F:DNA-binding transcription factor activity"/>
    <property type="evidence" value="ECO:0007669"/>
    <property type="project" value="InterPro"/>
</dbReference>
<feature type="region of interest" description="Disordered" evidence="8">
    <location>
        <begin position="1298"/>
        <end position="1377"/>
    </location>
</feature>
<dbReference type="Pfam" id="PF15299">
    <property type="entry name" value="ALS2CR8"/>
    <property type="match status" value="1"/>
</dbReference>
<evidence type="ECO:0000259" key="9">
    <source>
        <dbReference type="PROSITE" id="PS50600"/>
    </source>
</evidence>
<dbReference type="Proteomes" id="UP000596742">
    <property type="component" value="Unassembled WGS sequence"/>
</dbReference>
<dbReference type="GO" id="GO:0008234">
    <property type="term" value="F:cysteine-type peptidase activity"/>
    <property type="evidence" value="ECO:0007669"/>
    <property type="project" value="InterPro"/>
</dbReference>
<feature type="compositionally biased region" description="Basic and acidic residues" evidence="8">
    <location>
        <begin position="1169"/>
        <end position="1187"/>
    </location>
</feature>
<dbReference type="InterPro" id="IPR038765">
    <property type="entry name" value="Papain-like_cys_pep_sf"/>
</dbReference>
<keyword evidence="2" id="KW-0645">Protease</keyword>
<feature type="region of interest" description="Disordered" evidence="8">
    <location>
        <begin position="90"/>
        <end position="121"/>
    </location>
</feature>
<comment type="caution">
    <text evidence="11">The sequence shown here is derived from an EMBL/GenBank/DDBJ whole genome shotgun (WGS) entry which is preliminary data.</text>
</comment>
<dbReference type="Pfam" id="PF04434">
    <property type="entry name" value="SWIM"/>
    <property type="match status" value="1"/>
</dbReference>
<dbReference type="Pfam" id="PF02902">
    <property type="entry name" value="Peptidase_C48"/>
    <property type="match status" value="1"/>
</dbReference>
<evidence type="ECO:0000256" key="1">
    <source>
        <dbReference type="ARBA" id="ARBA00005234"/>
    </source>
</evidence>
<evidence type="ECO:0000256" key="4">
    <source>
        <dbReference type="ARBA" id="ARBA00022771"/>
    </source>
</evidence>
<dbReference type="InterPro" id="IPR003653">
    <property type="entry name" value="Peptidase_C48_C"/>
</dbReference>
<dbReference type="InterPro" id="IPR011011">
    <property type="entry name" value="Znf_FYVE_PHD"/>
</dbReference>
<gene>
    <name evidence="11" type="ORF">MGAL_10B076099</name>
</gene>
<evidence type="ECO:0000256" key="2">
    <source>
        <dbReference type="ARBA" id="ARBA00022670"/>
    </source>
</evidence>
<feature type="domain" description="SWIM-type" evidence="10">
    <location>
        <begin position="612"/>
        <end position="646"/>
    </location>
</feature>
<feature type="compositionally biased region" description="Acidic residues" evidence="8">
    <location>
        <begin position="1325"/>
        <end position="1344"/>
    </location>
</feature>
<accession>A0A8B6BNT5</accession>
<feature type="compositionally biased region" description="Acidic residues" evidence="8">
    <location>
        <begin position="1354"/>
        <end position="1363"/>
    </location>
</feature>
<reference evidence="11" key="1">
    <citation type="submission" date="2018-11" db="EMBL/GenBank/DDBJ databases">
        <authorList>
            <person name="Alioto T."/>
            <person name="Alioto T."/>
        </authorList>
    </citation>
    <scope>NUCLEOTIDE SEQUENCE</scope>
</reference>
<feature type="compositionally biased region" description="Basic and acidic residues" evidence="8">
    <location>
        <begin position="1197"/>
        <end position="1206"/>
    </location>
</feature>
<sequence>MAEDCEWYDSDIDAYAALQQHELHTNTLFVAQKSRNLGISDIQSLNGYKIWWEDSGHAPGFGPNIPGDGIPFVVVGNEVRECHQGVNRHLPTSEEQSTVNNDESDHTYAGPAVKSRRMVQTTKKQGCPARVRFRKIIKFPEFQIKANVTAWRRRVMAKQLRESFNNNTSQEYRVYIGLPVKHQGHLQGELAGFCLPVDKRIITKIKDLYDQGIRKVRDVRNLLKIFVEQELNIDVPPTTRRFNPTDKDIRNHLLLAAAASRYNPDDQQNLLIQINKWRQEKANDNFYMRPASLPEDNENQPTSFLLIIQTEFQRNLLVKYGQEIVLMDATYKTSKYDLPLFVLSVCSNVGYQAVGAFMVERETEDKIAEALRNFATWNPDWKPRFFMCDFDYREISALERTFKGCFVYLCAFHREQAWERWLKDRTNGAFEIKDDLLIRIRRIANSETNDIFRDELNQMKKSDIYLQNMNFQNYFRNQWLSDCKRWVYCFRSDMFNIKINTTNGLEKMHCDLKAKYLRNIQDGKSLSSMVSTIVNEMMPESKNTYIRKNLSYMHESRSYSSNVPSFLVDRPRQFITHCLNRMPPSVLEIPPGSITVLENGFSVRSPESHNLYTMLINTTGPYCSCLDWKKNHWPCKHLLALLTQYPAYGWDFLPSVYKNQPLFTLDVAFTEKAVSPDITGSCNITDEYNVSETEEVIEVHELAQEECQTELTEMKERKSCLIAIKDITNAVYSVCSAETLHNAHEMLVKVDSFLHEKIPKLSGLPIRKKIKGQKGKVRRKEVPKKTVQRKNVPPKKRETGRSVYKKVVFQDESLGMECGFNYCSENFESSNMPDLIDTENLEEYEKEVLKIWINKTNTHTILGRIGAYTISDTAILCAKTLLSDDLIDAYLHLLAEASDSVYYINAAFSTAIFNDTQEVHGLLRNMDLSSYDQVIGAVNEQGNHWVLLIELFEMYITHSFSVFLLSNFLQLRSREGLDGDLETWTVHSPKHARQNDGASCGIYIIKIAEHFIHGKPLVFNMTKADLYRYRKKLASFLLFKSGFVVATTGNSDGDHVDEPVPAGLSSNDKTDRDHVDEPVPRDHVDEPIPRDHVDEPIPRDHVDEPVPAGLSSNDKTDRDHVDEPVPRDHVDEPIPRDHVDEPIPRDHVDEPIPRDHVNEPVPAGLSSNDKTDRDHVDEPVQRDHVDEPVPAGLSSNDKTDRDHVDEPIPAGLSSNDKTDNSKPYHLRTAKKRKRDSCFDFSVGKRRYCVCQQKNDGKLYWQCVKCWEWFHPQCLGLSGTKPPDTFTCVPCQELERRHKKSDNKSDMKNTDDDDGVQHAGSFITLDSEEEVPKEDVDSSEDEEDTVLTSGHPFDEGEETDDELPEGGIVTLSHSIHWM</sequence>
<evidence type="ECO:0008006" key="13">
    <source>
        <dbReference type="Google" id="ProtNLM"/>
    </source>
</evidence>
<dbReference type="PANTHER" id="PTHR47456:SF1">
    <property type="entry name" value="PHD-TYPE DOMAIN-CONTAINING PROTEIN"/>
    <property type="match status" value="1"/>
</dbReference>
<dbReference type="EMBL" id="UYJE01000471">
    <property type="protein sequence ID" value="VDH93575.1"/>
    <property type="molecule type" value="Genomic_DNA"/>
</dbReference>
<feature type="compositionally biased region" description="Basic and acidic residues" evidence="8">
    <location>
        <begin position="1068"/>
        <end position="1104"/>
    </location>
</feature>
<keyword evidence="6" id="KW-0862">Zinc</keyword>